<proteinExistence type="predicted"/>
<protein>
    <submittedName>
        <fullName evidence="2">Uncharacterized protein</fullName>
    </submittedName>
</protein>
<accession>A0AAP0N2Z6</accession>
<feature type="compositionally biased region" description="Pro residues" evidence="1">
    <location>
        <begin position="187"/>
        <end position="200"/>
    </location>
</feature>
<name>A0AAP0N2Z6_9ROSI</name>
<keyword evidence="3" id="KW-1185">Reference proteome</keyword>
<dbReference type="Proteomes" id="UP001428341">
    <property type="component" value="Unassembled WGS sequence"/>
</dbReference>
<gene>
    <name evidence="2" type="ORF">WN944_022453</name>
</gene>
<dbReference type="AlphaFoldDB" id="A0AAP0N2Z6"/>
<reference evidence="2 3" key="1">
    <citation type="submission" date="2024-05" db="EMBL/GenBank/DDBJ databases">
        <title>Haplotype-resolved chromosome-level genome assembly of Huyou (Citrus changshanensis).</title>
        <authorList>
            <person name="Miao C."/>
            <person name="Chen W."/>
            <person name="Wu Y."/>
            <person name="Wang L."/>
            <person name="Zhao S."/>
            <person name="Grierson D."/>
            <person name="Xu C."/>
            <person name="Chen K."/>
        </authorList>
    </citation>
    <scope>NUCLEOTIDE SEQUENCE [LARGE SCALE GENOMIC DNA]</scope>
    <source>
        <strain evidence="2">01-14</strain>
        <tissue evidence="2">Leaf</tissue>
    </source>
</reference>
<evidence type="ECO:0000256" key="1">
    <source>
        <dbReference type="SAM" id="MobiDB-lite"/>
    </source>
</evidence>
<feature type="region of interest" description="Disordered" evidence="1">
    <location>
        <begin position="178"/>
        <end position="200"/>
    </location>
</feature>
<evidence type="ECO:0000313" key="3">
    <source>
        <dbReference type="Proteomes" id="UP001428341"/>
    </source>
</evidence>
<dbReference type="EMBL" id="JBCGBO010000001">
    <property type="protein sequence ID" value="KAK9229491.1"/>
    <property type="molecule type" value="Genomic_DNA"/>
</dbReference>
<comment type="caution">
    <text evidence="2">The sequence shown here is derived from an EMBL/GenBank/DDBJ whole genome shotgun (WGS) entry which is preliminary data.</text>
</comment>
<evidence type="ECO:0000313" key="2">
    <source>
        <dbReference type="EMBL" id="KAK9229491.1"/>
    </source>
</evidence>
<sequence>MALLILIAKINRLTCTASESKIMIVYRIELLFPTLKENYNNAKKSPLVAALVNRTASRWVTRPCPTFGVTINAILPAACGRDECSVQTNQSRMPAKFWNQNIMMVTHRITQALPSLQMEKLSTIAIFAFFAILLPDPRSCLALSTVPPVLSNCRKCKIGTDKWPYAAWNCRARILRAQGRDKDKPRGSPPPPLQPPMNHP</sequence>
<organism evidence="2 3">
    <name type="scientific">Citrus x changshan-huyou</name>
    <dbReference type="NCBI Taxonomy" id="2935761"/>
    <lineage>
        <taxon>Eukaryota</taxon>
        <taxon>Viridiplantae</taxon>
        <taxon>Streptophyta</taxon>
        <taxon>Embryophyta</taxon>
        <taxon>Tracheophyta</taxon>
        <taxon>Spermatophyta</taxon>
        <taxon>Magnoliopsida</taxon>
        <taxon>eudicotyledons</taxon>
        <taxon>Gunneridae</taxon>
        <taxon>Pentapetalae</taxon>
        <taxon>rosids</taxon>
        <taxon>malvids</taxon>
        <taxon>Sapindales</taxon>
        <taxon>Rutaceae</taxon>
        <taxon>Aurantioideae</taxon>
        <taxon>Citrus</taxon>
    </lineage>
</organism>